<dbReference type="Proteomes" id="UP001055460">
    <property type="component" value="Chromosome"/>
</dbReference>
<feature type="domain" description="EF-hand" evidence="4">
    <location>
        <begin position="145"/>
        <end position="174"/>
    </location>
</feature>
<evidence type="ECO:0000256" key="2">
    <source>
        <dbReference type="ARBA" id="ARBA00022737"/>
    </source>
</evidence>
<evidence type="ECO:0000313" key="6">
    <source>
        <dbReference type="Proteomes" id="UP001055460"/>
    </source>
</evidence>
<evidence type="ECO:0000259" key="4">
    <source>
        <dbReference type="PROSITE" id="PS50222"/>
    </source>
</evidence>
<dbReference type="SMART" id="SM00054">
    <property type="entry name" value="EFh"/>
    <property type="match status" value="2"/>
</dbReference>
<dbReference type="InterPro" id="IPR018247">
    <property type="entry name" value="EF_Hand_1_Ca_BS"/>
</dbReference>
<dbReference type="GO" id="GO:0005509">
    <property type="term" value="F:calcium ion binding"/>
    <property type="evidence" value="ECO:0007669"/>
    <property type="project" value="InterPro"/>
</dbReference>
<dbReference type="OrthoDB" id="8404005at2"/>
<dbReference type="InterPro" id="IPR002048">
    <property type="entry name" value="EF_hand_dom"/>
</dbReference>
<evidence type="ECO:0000256" key="3">
    <source>
        <dbReference type="SAM" id="SignalP"/>
    </source>
</evidence>
<keyword evidence="2" id="KW-0677">Repeat</keyword>
<dbReference type="AlphaFoldDB" id="A0A9Q8Y836"/>
<dbReference type="PROSITE" id="PS00018">
    <property type="entry name" value="EF_HAND_1"/>
    <property type="match status" value="2"/>
</dbReference>
<dbReference type="PROSITE" id="PS50222">
    <property type="entry name" value="EF_HAND_2"/>
    <property type="match status" value="2"/>
</dbReference>
<protein>
    <submittedName>
        <fullName evidence="5">EF-hand domain-containing protein</fullName>
    </submittedName>
</protein>
<dbReference type="RefSeq" id="WP_090295084.1">
    <property type="nucleotide sequence ID" value="NZ_CP098807.1"/>
</dbReference>
<dbReference type="PANTHER" id="PTHR10891">
    <property type="entry name" value="EF-HAND CALCIUM-BINDING DOMAIN CONTAINING PROTEIN"/>
    <property type="match status" value="1"/>
</dbReference>
<reference evidence="5" key="1">
    <citation type="submission" date="2022-06" db="EMBL/GenBank/DDBJ databases">
        <title>Physiological and biochemical characterization and genomic elucidation of a strain of the genus Ensifer adhaerens M8 that combines arsenic oxidation and chromium reduction.</title>
        <authorList>
            <person name="Li X."/>
            <person name="Yu c."/>
        </authorList>
    </citation>
    <scope>NUCLEOTIDE SEQUENCE</scope>
    <source>
        <strain evidence="5">M8</strain>
    </source>
</reference>
<feature type="chain" id="PRO_5040206186" evidence="3">
    <location>
        <begin position="28"/>
        <end position="174"/>
    </location>
</feature>
<sequence length="174" mass="19099">MMPNKTLILGVAALSVAVTGMASPSFAAREKMTPEQRGQRMIERLDTNKDQKVSLTEFQARISDNFKTFDTNGDGQISAEEMKVKREAFREARKAWKDAKAKTGTERETALAKLKEARPAMLPGLRPKAFKRVDTDGNGSLSASEVSGAAEAMFKRRDKNGDGVIDAADFTKKI</sequence>
<keyword evidence="1" id="KW-0479">Metal-binding</keyword>
<accession>A0A9Q8Y836</accession>
<dbReference type="InterPro" id="IPR011992">
    <property type="entry name" value="EF-hand-dom_pair"/>
</dbReference>
<evidence type="ECO:0000256" key="1">
    <source>
        <dbReference type="ARBA" id="ARBA00022723"/>
    </source>
</evidence>
<dbReference type="InterPro" id="IPR039647">
    <property type="entry name" value="EF_hand_pair_protein_CML-like"/>
</dbReference>
<dbReference type="EMBL" id="CP098807">
    <property type="protein sequence ID" value="USJ23481.1"/>
    <property type="molecule type" value="Genomic_DNA"/>
</dbReference>
<dbReference type="Pfam" id="PF13202">
    <property type="entry name" value="EF-hand_5"/>
    <property type="match status" value="3"/>
</dbReference>
<keyword evidence="3" id="KW-0732">Signal</keyword>
<dbReference type="SUPFAM" id="SSF47473">
    <property type="entry name" value="EF-hand"/>
    <property type="match status" value="1"/>
</dbReference>
<feature type="domain" description="EF-hand" evidence="4">
    <location>
        <begin position="57"/>
        <end position="92"/>
    </location>
</feature>
<evidence type="ECO:0000313" key="5">
    <source>
        <dbReference type="EMBL" id="USJ23481.1"/>
    </source>
</evidence>
<dbReference type="Gene3D" id="1.10.238.10">
    <property type="entry name" value="EF-hand"/>
    <property type="match status" value="3"/>
</dbReference>
<feature type="signal peptide" evidence="3">
    <location>
        <begin position="1"/>
        <end position="27"/>
    </location>
</feature>
<proteinExistence type="predicted"/>
<organism evidence="5 6">
    <name type="scientific">Ensifer adhaerens</name>
    <name type="common">Sinorhizobium morelense</name>
    <dbReference type="NCBI Taxonomy" id="106592"/>
    <lineage>
        <taxon>Bacteria</taxon>
        <taxon>Pseudomonadati</taxon>
        <taxon>Pseudomonadota</taxon>
        <taxon>Alphaproteobacteria</taxon>
        <taxon>Hyphomicrobiales</taxon>
        <taxon>Rhizobiaceae</taxon>
        <taxon>Sinorhizobium/Ensifer group</taxon>
        <taxon>Ensifer</taxon>
    </lineage>
</organism>
<name>A0A9Q8Y836_ENSAD</name>
<gene>
    <name evidence="5" type="ORF">NE863_00355</name>
</gene>